<comment type="caution">
    <text evidence="8">The sequence shown here is derived from an EMBL/GenBank/DDBJ whole genome shotgun (WGS) entry which is preliminary data.</text>
</comment>
<keyword evidence="5" id="KW-0408">Iron</keyword>
<reference evidence="9" key="1">
    <citation type="journal article" date="2015" name="PLoS Genet.">
        <title>Genome Sequence and Transcriptome Analyses of Chrysochromulina tobin: Metabolic Tools for Enhanced Algal Fitness in the Prominent Order Prymnesiales (Haptophyceae).</title>
        <authorList>
            <person name="Hovde B.T."/>
            <person name="Deodato C.R."/>
            <person name="Hunsperger H.M."/>
            <person name="Ryken S.A."/>
            <person name="Yost W."/>
            <person name="Jha R.K."/>
            <person name="Patterson J."/>
            <person name="Monnat R.J. Jr."/>
            <person name="Barlow S.B."/>
            <person name="Starkenburg S.R."/>
            <person name="Cattolico R.A."/>
        </authorList>
    </citation>
    <scope>NUCLEOTIDE SEQUENCE</scope>
    <source>
        <strain evidence="9">CCMP291</strain>
    </source>
</reference>
<evidence type="ECO:0000256" key="1">
    <source>
        <dbReference type="ARBA" id="ARBA00001954"/>
    </source>
</evidence>
<sequence>GVVVASLEPELSPGAFWRQHVGAYKPVIVRGGARAAMGAQPWDDAFLIEHCALADGKPWHALIVKQNRITHNDRHPLMTGWTFCDFLKRYNRPEHENMLYTVTPLSEAGSTLRRFLWLPEPLRCAELYESLHEARLWMSAGNTTSSIHFDTHENYMLQLDGSKDVYMWHPNESRKLYLDFHNKFGLSPLNADRVDLERYPEFAATAPMHMKVHAGDAFYIPEGHWHLIISHGPRNVAVALEFAPFALGEQQHWPAPVTERYHWPGLFWAESVLIRYAMRERYGAEHYHAAKRGRPITCEELVPTVPLSELGWLGSHEHAS</sequence>
<proteinExistence type="predicted"/>
<dbReference type="SMART" id="SM00558">
    <property type="entry name" value="JmjC"/>
    <property type="match status" value="1"/>
</dbReference>
<keyword evidence="9" id="KW-1185">Reference proteome</keyword>
<dbReference type="AlphaFoldDB" id="A0A0M0JT40"/>
<evidence type="ECO:0000256" key="4">
    <source>
        <dbReference type="ARBA" id="ARBA00023002"/>
    </source>
</evidence>
<evidence type="ECO:0000256" key="5">
    <source>
        <dbReference type="ARBA" id="ARBA00023004"/>
    </source>
</evidence>
<dbReference type="SUPFAM" id="SSF51197">
    <property type="entry name" value="Clavaminate synthase-like"/>
    <property type="match status" value="1"/>
</dbReference>
<evidence type="ECO:0000313" key="9">
    <source>
        <dbReference type="Proteomes" id="UP000037460"/>
    </source>
</evidence>
<dbReference type="PROSITE" id="PS51184">
    <property type="entry name" value="JMJC"/>
    <property type="match status" value="1"/>
</dbReference>
<dbReference type="GO" id="GO:0016491">
    <property type="term" value="F:oxidoreductase activity"/>
    <property type="evidence" value="ECO:0007669"/>
    <property type="project" value="UniProtKB-KW"/>
</dbReference>
<comment type="subcellular location">
    <subcellularLocation>
        <location evidence="2">Nucleus</location>
    </subcellularLocation>
</comment>
<keyword evidence="4" id="KW-0560">Oxidoreductase</keyword>
<evidence type="ECO:0000256" key="3">
    <source>
        <dbReference type="ARBA" id="ARBA00022723"/>
    </source>
</evidence>
<dbReference type="InterPro" id="IPR003347">
    <property type="entry name" value="JmjC_dom"/>
</dbReference>
<gene>
    <name evidence="8" type="ORF">Ctob_005422</name>
</gene>
<comment type="cofactor">
    <cofactor evidence="1">
        <name>Fe(2+)</name>
        <dbReference type="ChEBI" id="CHEBI:29033"/>
    </cofactor>
</comment>
<dbReference type="GO" id="GO:0005634">
    <property type="term" value="C:nucleus"/>
    <property type="evidence" value="ECO:0007669"/>
    <property type="project" value="UniProtKB-SubCell"/>
</dbReference>
<accession>A0A0M0JT40</accession>
<feature type="domain" description="JmjC" evidence="7">
    <location>
        <begin position="91"/>
        <end position="259"/>
    </location>
</feature>
<evidence type="ECO:0000259" key="7">
    <source>
        <dbReference type="PROSITE" id="PS51184"/>
    </source>
</evidence>
<dbReference type="GO" id="GO:0046872">
    <property type="term" value="F:metal ion binding"/>
    <property type="evidence" value="ECO:0007669"/>
    <property type="project" value="UniProtKB-KW"/>
</dbReference>
<dbReference type="Gene3D" id="2.60.120.650">
    <property type="entry name" value="Cupin"/>
    <property type="match status" value="1"/>
</dbReference>
<organism evidence="8 9">
    <name type="scientific">Chrysochromulina tobinii</name>
    <dbReference type="NCBI Taxonomy" id="1460289"/>
    <lineage>
        <taxon>Eukaryota</taxon>
        <taxon>Haptista</taxon>
        <taxon>Haptophyta</taxon>
        <taxon>Prymnesiophyceae</taxon>
        <taxon>Prymnesiales</taxon>
        <taxon>Chrysochromulinaceae</taxon>
        <taxon>Chrysochromulina</taxon>
    </lineage>
</organism>
<dbReference type="InterPro" id="IPR041667">
    <property type="entry name" value="Cupin_8"/>
</dbReference>
<protein>
    <recommendedName>
        <fullName evidence="7">JmjC domain-containing protein</fullName>
    </recommendedName>
</protein>
<dbReference type="Proteomes" id="UP000037460">
    <property type="component" value="Unassembled WGS sequence"/>
</dbReference>
<keyword evidence="3" id="KW-0479">Metal-binding</keyword>
<dbReference type="EMBL" id="JWZX01002352">
    <property type="protein sequence ID" value="KOO29821.1"/>
    <property type="molecule type" value="Genomic_DNA"/>
</dbReference>
<dbReference type="PANTHER" id="PTHR12461">
    <property type="entry name" value="HYPOXIA-INDUCIBLE FACTOR 1 ALPHA INHIBITOR-RELATED"/>
    <property type="match status" value="1"/>
</dbReference>
<name>A0A0M0JT40_9EUKA</name>
<dbReference type="Pfam" id="PF13621">
    <property type="entry name" value="Cupin_8"/>
    <property type="match status" value="1"/>
</dbReference>
<evidence type="ECO:0000313" key="8">
    <source>
        <dbReference type="EMBL" id="KOO29821.1"/>
    </source>
</evidence>
<keyword evidence="6" id="KW-0539">Nucleus</keyword>
<dbReference type="OrthoDB" id="415358at2759"/>
<feature type="non-terminal residue" evidence="8">
    <location>
        <position position="1"/>
    </location>
</feature>
<evidence type="ECO:0000256" key="6">
    <source>
        <dbReference type="ARBA" id="ARBA00023242"/>
    </source>
</evidence>
<dbReference type="PANTHER" id="PTHR12461:SF106">
    <property type="entry name" value="BIFUNCTIONAL PEPTIDASE AND ARGINYL-HYDROXYLASE JMJD5"/>
    <property type="match status" value="1"/>
</dbReference>
<evidence type="ECO:0000256" key="2">
    <source>
        <dbReference type="ARBA" id="ARBA00004123"/>
    </source>
</evidence>